<accession>A0ACC2NL14</accession>
<comment type="caution">
    <text evidence="1">The sequence shown here is derived from an EMBL/GenBank/DDBJ whole genome shotgun (WGS) entry which is preliminary data.</text>
</comment>
<evidence type="ECO:0000313" key="1">
    <source>
        <dbReference type="EMBL" id="KAJ8671870.1"/>
    </source>
</evidence>
<dbReference type="EMBL" id="CM056743">
    <property type="protein sequence ID" value="KAJ8671870.1"/>
    <property type="molecule type" value="Genomic_DNA"/>
</dbReference>
<proteinExistence type="predicted"/>
<protein>
    <submittedName>
        <fullName evidence="1">Uncharacterized protein</fullName>
    </submittedName>
</protein>
<evidence type="ECO:0000313" key="2">
    <source>
        <dbReference type="Proteomes" id="UP001239111"/>
    </source>
</evidence>
<name>A0ACC2NL14_9HYME</name>
<keyword evidence="2" id="KW-1185">Reference proteome</keyword>
<dbReference type="Proteomes" id="UP001239111">
    <property type="component" value="Chromosome 3"/>
</dbReference>
<sequence>MSGAVPSSTHENSSELSSIDITSDKNPSAHCAEDKAAGVLTLDDSKAIEAIGKVQGIITHEITHEVNVLARSSPDSPSNINVTYDIGDYIGHKIDDYMMMNLLLHPWVPPRNYQFPYSEHRKNDAIEKRYASHAHLESCNWLVFSESKQGYFCKFCPWFVNAGLAGYRRNVPTKIS</sequence>
<reference evidence="1" key="1">
    <citation type="submission" date="2023-04" db="EMBL/GenBank/DDBJ databases">
        <title>A chromosome-level genome assembly of the parasitoid wasp Eretmocerus hayati.</title>
        <authorList>
            <person name="Zhong Y."/>
            <person name="Liu S."/>
            <person name="Liu Y."/>
        </authorList>
    </citation>
    <scope>NUCLEOTIDE SEQUENCE</scope>
    <source>
        <strain evidence="1">ZJU_SS_LIU_2023</strain>
    </source>
</reference>
<organism evidence="1 2">
    <name type="scientific">Eretmocerus hayati</name>
    <dbReference type="NCBI Taxonomy" id="131215"/>
    <lineage>
        <taxon>Eukaryota</taxon>
        <taxon>Metazoa</taxon>
        <taxon>Ecdysozoa</taxon>
        <taxon>Arthropoda</taxon>
        <taxon>Hexapoda</taxon>
        <taxon>Insecta</taxon>
        <taxon>Pterygota</taxon>
        <taxon>Neoptera</taxon>
        <taxon>Endopterygota</taxon>
        <taxon>Hymenoptera</taxon>
        <taxon>Apocrita</taxon>
        <taxon>Proctotrupomorpha</taxon>
        <taxon>Chalcidoidea</taxon>
        <taxon>Aphelinidae</taxon>
        <taxon>Aphelininae</taxon>
        <taxon>Eretmocerus</taxon>
    </lineage>
</organism>
<gene>
    <name evidence="1" type="ORF">QAD02_003129</name>
</gene>